<dbReference type="PANTHER" id="PTHR43132:SF2">
    <property type="entry name" value="ARSENICAL RESISTANCE OPERON REPRESSOR ARSR-RELATED"/>
    <property type="match status" value="1"/>
</dbReference>
<evidence type="ECO:0000313" key="6">
    <source>
        <dbReference type="EMBL" id="MBG6122075.1"/>
    </source>
</evidence>
<organism evidence="6 7">
    <name type="scientific">Corynebacterium aquatimens</name>
    <dbReference type="NCBI Taxonomy" id="1190508"/>
    <lineage>
        <taxon>Bacteria</taxon>
        <taxon>Bacillati</taxon>
        <taxon>Actinomycetota</taxon>
        <taxon>Actinomycetes</taxon>
        <taxon>Mycobacteriales</taxon>
        <taxon>Corynebacteriaceae</taxon>
        <taxon>Corynebacterium</taxon>
    </lineage>
</organism>
<keyword evidence="3" id="KW-0804">Transcription</keyword>
<dbReference type="InterPro" id="IPR051011">
    <property type="entry name" value="Metal_resp_trans_reg"/>
</dbReference>
<dbReference type="PROSITE" id="PS50987">
    <property type="entry name" value="HTH_ARSR_2"/>
    <property type="match status" value="1"/>
</dbReference>
<dbReference type="InterPro" id="IPR001845">
    <property type="entry name" value="HTH_ArsR_DNA-bd_dom"/>
</dbReference>
<evidence type="ECO:0000256" key="1">
    <source>
        <dbReference type="ARBA" id="ARBA00023015"/>
    </source>
</evidence>
<gene>
    <name evidence="6" type="ORF">IW254_001044</name>
</gene>
<name>A0A931DXS7_9CORY</name>
<dbReference type="CDD" id="cd00090">
    <property type="entry name" value="HTH_ARSR"/>
    <property type="match status" value="1"/>
</dbReference>
<feature type="region of interest" description="Disordered" evidence="4">
    <location>
        <begin position="117"/>
        <end position="139"/>
    </location>
</feature>
<dbReference type="InterPro" id="IPR036388">
    <property type="entry name" value="WH-like_DNA-bd_sf"/>
</dbReference>
<dbReference type="NCBIfam" id="NF033788">
    <property type="entry name" value="HTH_metalloreg"/>
    <property type="match status" value="1"/>
</dbReference>
<sequence length="139" mass="14978">MISALDSPLRLRILILLDEGPHVVHQLVTKLDKSQPLISQHLRVLKKAGLVEAERSGREVVYSLTADDIVAVLEAIQEIGSTKKAPNNTSRRKTPTAVVKPDLLGVSERYGSVAAAGPPAEILPEVDPGLLPSQKKPLQ</sequence>
<dbReference type="PRINTS" id="PR00778">
    <property type="entry name" value="HTHARSR"/>
</dbReference>
<accession>A0A931DXS7</accession>
<evidence type="ECO:0000256" key="4">
    <source>
        <dbReference type="SAM" id="MobiDB-lite"/>
    </source>
</evidence>
<proteinExistence type="predicted"/>
<keyword evidence="1" id="KW-0805">Transcription regulation</keyword>
<dbReference type="GO" id="GO:0003700">
    <property type="term" value="F:DNA-binding transcription factor activity"/>
    <property type="evidence" value="ECO:0007669"/>
    <property type="project" value="InterPro"/>
</dbReference>
<evidence type="ECO:0000313" key="7">
    <source>
        <dbReference type="Proteomes" id="UP000658613"/>
    </source>
</evidence>
<dbReference type="InterPro" id="IPR011991">
    <property type="entry name" value="ArsR-like_HTH"/>
</dbReference>
<dbReference type="InterPro" id="IPR036390">
    <property type="entry name" value="WH_DNA-bd_sf"/>
</dbReference>
<feature type="domain" description="HTH arsR-type" evidence="5">
    <location>
        <begin position="1"/>
        <end position="84"/>
    </location>
</feature>
<dbReference type="SMART" id="SM00418">
    <property type="entry name" value="HTH_ARSR"/>
    <property type="match status" value="1"/>
</dbReference>
<keyword evidence="2 6" id="KW-0238">DNA-binding</keyword>
<reference evidence="6" key="1">
    <citation type="submission" date="2020-11" db="EMBL/GenBank/DDBJ databases">
        <title>Sequencing the genomes of 1000 actinobacteria strains.</title>
        <authorList>
            <person name="Klenk H.-P."/>
        </authorList>
    </citation>
    <scope>NUCLEOTIDE SEQUENCE</scope>
    <source>
        <strain evidence="6">DSM 45632</strain>
    </source>
</reference>
<protein>
    <submittedName>
        <fullName evidence="6">DNA-binding transcriptional ArsR family regulator</fullName>
    </submittedName>
</protein>
<dbReference type="EMBL" id="JADOUE010000001">
    <property type="protein sequence ID" value="MBG6122075.1"/>
    <property type="molecule type" value="Genomic_DNA"/>
</dbReference>
<dbReference type="Proteomes" id="UP000658613">
    <property type="component" value="Unassembled WGS sequence"/>
</dbReference>
<evidence type="ECO:0000256" key="3">
    <source>
        <dbReference type="ARBA" id="ARBA00023163"/>
    </source>
</evidence>
<dbReference type="GO" id="GO:0003677">
    <property type="term" value="F:DNA binding"/>
    <property type="evidence" value="ECO:0007669"/>
    <property type="project" value="UniProtKB-KW"/>
</dbReference>
<evidence type="ECO:0000256" key="2">
    <source>
        <dbReference type="ARBA" id="ARBA00023125"/>
    </source>
</evidence>
<comment type="caution">
    <text evidence="6">The sequence shown here is derived from an EMBL/GenBank/DDBJ whole genome shotgun (WGS) entry which is preliminary data.</text>
</comment>
<dbReference type="Gene3D" id="1.10.10.10">
    <property type="entry name" value="Winged helix-like DNA-binding domain superfamily/Winged helix DNA-binding domain"/>
    <property type="match status" value="1"/>
</dbReference>
<dbReference type="PANTHER" id="PTHR43132">
    <property type="entry name" value="ARSENICAL RESISTANCE OPERON REPRESSOR ARSR-RELATED"/>
    <property type="match status" value="1"/>
</dbReference>
<dbReference type="AlphaFoldDB" id="A0A931DXS7"/>
<keyword evidence="7" id="KW-1185">Reference proteome</keyword>
<dbReference type="SUPFAM" id="SSF46785">
    <property type="entry name" value="Winged helix' DNA-binding domain"/>
    <property type="match status" value="1"/>
</dbReference>
<evidence type="ECO:0000259" key="5">
    <source>
        <dbReference type="PROSITE" id="PS50987"/>
    </source>
</evidence>
<dbReference type="Pfam" id="PF01022">
    <property type="entry name" value="HTH_5"/>
    <property type="match status" value="1"/>
</dbReference>
<dbReference type="RefSeq" id="WP_290178693.1">
    <property type="nucleotide sequence ID" value="NZ_CP046980.1"/>
</dbReference>